<dbReference type="EMBL" id="CAMXCT010000042">
    <property type="protein sequence ID" value="CAI3972922.1"/>
    <property type="molecule type" value="Genomic_DNA"/>
</dbReference>
<protein>
    <submittedName>
        <fullName evidence="1">Uncharacterized protein</fullName>
    </submittedName>
</protein>
<accession>A0A9P1FGG5</accession>
<dbReference type="Pfam" id="PF08855">
    <property type="entry name" value="DUF1825"/>
    <property type="match status" value="1"/>
</dbReference>
<sequence length="307" mass="35007">TLISRSGYLFCRSAACRKTCLERRRAASPAADGIAGCSLFLPVGPFCPFRSDFWSDPSLQSQAEEMAIKQQREAELTARFRLGQTLTPEEKSELCSSMKASSEYWISNQMRLRYADDFQALESFKITEVKLEPFGFSMDTLEALVKWTPEQVSCMLEGRPPTPPPAGLNMMKIQQAGQSLPTIMSLSDMKKFSSFVAEGSEALQSELVQEELKTLTTEHQALISLGSNYRQFDPRGKEAYLDQIALVQERWKIFMTRFQLMGELNPDFLEESQRYLMQVGMTIEQFNSLIQDVHQRMREDAQKEALR</sequence>
<reference evidence="1" key="1">
    <citation type="submission" date="2022-10" db="EMBL/GenBank/DDBJ databases">
        <authorList>
            <person name="Chen Y."/>
            <person name="Dougan E. K."/>
            <person name="Chan C."/>
            <person name="Rhodes N."/>
            <person name="Thang M."/>
        </authorList>
    </citation>
    <scope>NUCLEOTIDE SEQUENCE</scope>
</reference>
<dbReference type="OrthoDB" id="10263385at2759"/>
<keyword evidence="3" id="KW-1185">Reference proteome</keyword>
<organism evidence="1">
    <name type="scientific">Cladocopium goreaui</name>
    <dbReference type="NCBI Taxonomy" id="2562237"/>
    <lineage>
        <taxon>Eukaryota</taxon>
        <taxon>Sar</taxon>
        <taxon>Alveolata</taxon>
        <taxon>Dinophyceae</taxon>
        <taxon>Suessiales</taxon>
        <taxon>Symbiodiniaceae</taxon>
        <taxon>Cladocopium</taxon>
    </lineage>
</organism>
<proteinExistence type="predicted"/>
<evidence type="ECO:0000313" key="3">
    <source>
        <dbReference type="Proteomes" id="UP001152797"/>
    </source>
</evidence>
<dbReference type="AlphaFoldDB" id="A0A9P1FGG5"/>
<reference evidence="2 3" key="2">
    <citation type="submission" date="2024-05" db="EMBL/GenBank/DDBJ databases">
        <authorList>
            <person name="Chen Y."/>
            <person name="Shah S."/>
            <person name="Dougan E. K."/>
            <person name="Thang M."/>
            <person name="Chan C."/>
        </authorList>
    </citation>
    <scope>NUCLEOTIDE SEQUENCE [LARGE SCALE GENOMIC DNA]</scope>
</reference>
<comment type="caution">
    <text evidence="1">The sequence shown here is derived from an EMBL/GenBank/DDBJ whole genome shotgun (WGS) entry which is preliminary data.</text>
</comment>
<evidence type="ECO:0000313" key="2">
    <source>
        <dbReference type="EMBL" id="CAL4760234.1"/>
    </source>
</evidence>
<feature type="non-terminal residue" evidence="1">
    <location>
        <position position="1"/>
    </location>
</feature>
<gene>
    <name evidence="1" type="ORF">C1SCF055_LOCUS1457</name>
</gene>
<evidence type="ECO:0000313" key="1">
    <source>
        <dbReference type="EMBL" id="CAI3972922.1"/>
    </source>
</evidence>
<dbReference type="InterPro" id="IPR014954">
    <property type="entry name" value="DUF1825"/>
</dbReference>
<dbReference type="Proteomes" id="UP001152797">
    <property type="component" value="Unassembled WGS sequence"/>
</dbReference>
<name>A0A9P1FGG5_9DINO</name>
<dbReference type="EMBL" id="CAMXCT020000042">
    <property type="protein sequence ID" value="CAL1126297.1"/>
    <property type="molecule type" value="Genomic_DNA"/>
</dbReference>
<dbReference type="EMBL" id="CAMXCT030000042">
    <property type="protein sequence ID" value="CAL4760234.1"/>
    <property type="molecule type" value="Genomic_DNA"/>
</dbReference>